<dbReference type="PROSITE" id="PS51257">
    <property type="entry name" value="PROKAR_LIPOPROTEIN"/>
    <property type="match status" value="1"/>
</dbReference>
<name>A0A3B0X2G9_9ZZZZ</name>
<proteinExistence type="predicted"/>
<protein>
    <recommendedName>
        <fullName evidence="2">Lipoprotein</fullName>
    </recommendedName>
</protein>
<dbReference type="AlphaFoldDB" id="A0A3B0X2G9"/>
<accession>A0A3B0X2G9</accession>
<dbReference type="EMBL" id="UOFF01000335">
    <property type="protein sequence ID" value="VAW57107.1"/>
    <property type="molecule type" value="Genomic_DNA"/>
</dbReference>
<sequence length="228" mass="24376">MSNTRQFNAIYAAPIIGTLCLLTACGGGGGGGGGAPTTTTDISLLADLPSNVVRLANQRFDIQAQITTNDTNQVKAFITTNSAEQLIEDYDLTQIKLNVIISVDIEGNQVTLAETTLSKDTQPGQQTINITDYQYPDLDGDGVSNLTEIVNGSDYTNANSIPEGIISTAMRSENYSIEPDAVSELNYAPSSNSYSITNTKGIIFNVENNISQSTTQFEGSPLYQIITQ</sequence>
<evidence type="ECO:0000313" key="1">
    <source>
        <dbReference type="EMBL" id="VAW57107.1"/>
    </source>
</evidence>
<reference evidence="1" key="1">
    <citation type="submission" date="2018-06" db="EMBL/GenBank/DDBJ databases">
        <authorList>
            <person name="Zhirakovskaya E."/>
        </authorList>
    </citation>
    <scope>NUCLEOTIDE SEQUENCE</scope>
</reference>
<evidence type="ECO:0008006" key="2">
    <source>
        <dbReference type="Google" id="ProtNLM"/>
    </source>
</evidence>
<organism evidence="1">
    <name type="scientific">hydrothermal vent metagenome</name>
    <dbReference type="NCBI Taxonomy" id="652676"/>
    <lineage>
        <taxon>unclassified sequences</taxon>
        <taxon>metagenomes</taxon>
        <taxon>ecological metagenomes</taxon>
    </lineage>
</organism>
<gene>
    <name evidence="1" type="ORF">MNBD_GAMMA07-134</name>
</gene>